<feature type="region of interest" description="Disordered" evidence="1">
    <location>
        <begin position="32"/>
        <end position="52"/>
    </location>
</feature>
<feature type="domain" description="Polynucleotide kinase PNKP phosphatase" evidence="2">
    <location>
        <begin position="166"/>
        <end position="301"/>
    </location>
</feature>
<sequence>MTATLTITRGLPASGKTTWAKEQPHLTRVNRDDLRRMMHGGRVADEQQRGRAEREVTVAHHAAVEALLRAGASVVCDDTNLRSRVVREFAEIAARCGAHFTVRDFTDVPVEECIRRDAQRPGDGHVGEEAIRSMHQRYLAGRALPLPLPAIEETTGVNYEPPPDAPRTVLVDIDGTVAIFNGRSPYDMSRVGEDRPNEPVIAAVRAMHAAGHEIVFCSGRSDDSREATEAWLAEHVGVPYRALFMRQFGDARRDSVVKAEIFEKEIRSRYHVIGVFDDRQQVVRMWRALGLTVFQVAEGDF</sequence>
<evidence type="ECO:0000259" key="2">
    <source>
        <dbReference type="Pfam" id="PF25109"/>
    </source>
</evidence>
<dbReference type="SUPFAM" id="SSF56784">
    <property type="entry name" value="HAD-like"/>
    <property type="match status" value="1"/>
</dbReference>
<name>A0A9W6KTT0_9ACTN</name>
<gene>
    <name evidence="3" type="ORF">GCM10017581_088380</name>
</gene>
<organism evidence="3 4">
    <name type="scientific">Dactylosporangium matsuzakiense</name>
    <dbReference type="NCBI Taxonomy" id="53360"/>
    <lineage>
        <taxon>Bacteria</taxon>
        <taxon>Bacillati</taxon>
        <taxon>Actinomycetota</taxon>
        <taxon>Actinomycetes</taxon>
        <taxon>Micromonosporales</taxon>
        <taxon>Micromonosporaceae</taxon>
        <taxon>Dactylosporangium</taxon>
    </lineage>
</organism>
<evidence type="ECO:0000313" key="4">
    <source>
        <dbReference type="Proteomes" id="UP001143480"/>
    </source>
</evidence>
<dbReference type="AlphaFoldDB" id="A0A9W6KTT0"/>
<dbReference type="RefSeq" id="WP_261963090.1">
    <property type="nucleotide sequence ID" value="NZ_BAAAXA010000003.1"/>
</dbReference>
<protein>
    <recommendedName>
        <fullName evidence="2">Polynucleotide kinase PNKP phosphatase domain-containing protein</fullName>
    </recommendedName>
</protein>
<dbReference type="InterPro" id="IPR023214">
    <property type="entry name" value="HAD_sf"/>
</dbReference>
<dbReference type="Pfam" id="PF13671">
    <property type="entry name" value="AAA_33"/>
    <property type="match status" value="1"/>
</dbReference>
<dbReference type="InterPro" id="IPR056782">
    <property type="entry name" value="HAD_PNKP"/>
</dbReference>
<evidence type="ECO:0000256" key="1">
    <source>
        <dbReference type="SAM" id="MobiDB-lite"/>
    </source>
</evidence>
<proteinExistence type="predicted"/>
<dbReference type="Gene3D" id="3.40.50.1000">
    <property type="entry name" value="HAD superfamily/HAD-like"/>
    <property type="match status" value="1"/>
</dbReference>
<comment type="caution">
    <text evidence="3">The sequence shown here is derived from an EMBL/GenBank/DDBJ whole genome shotgun (WGS) entry which is preliminary data.</text>
</comment>
<keyword evidence="4" id="KW-1185">Reference proteome</keyword>
<dbReference type="InterPro" id="IPR027417">
    <property type="entry name" value="P-loop_NTPase"/>
</dbReference>
<dbReference type="SUPFAM" id="SSF52540">
    <property type="entry name" value="P-loop containing nucleoside triphosphate hydrolases"/>
    <property type="match status" value="1"/>
</dbReference>
<dbReference type="Pfam" id="PF25109">
    <property type="entry name" value="HAD_PNKP"/>
    <property type="match status" value="1"/>
</dbReference>
<dbReference type="Proteomes" id="UP001143480">
    <property type="component" value="Unassembled WGS sequence"/>
</dbReference>
<dbReference type="InterPro" id="IPR036412">
    <property type="entry name" value="HAD-like_sf"/>
</dbReference>
<accession>A0A9W6KTT0</accession>
<evidence type="ECO:0000313" key="3">
    <source>
        <dbReference type="EMBL" id="GLL07087.1"/>
    </source>
</evidence>
<dbReference type="EMBL" id="BSFP01000084">
    <property type="protein sequence ID" value="GLL07087.1"/>
    <property type="molecule type" value="Genomic_DNA"/>
</dbReference>
<reference evidence="3" key="1">
    <citation type="journal article" date="2014" name="Int. J. Syst. Evol. Microbiol.">
        <title>Complete genome sequence of Corynebacterium casei LMG S-19264T (=DSM 44701T), isolated from a smear-ripened cheese.</title>
        <authorList>
            <consortium name="US DOE Joint Genome Institute (JGI-PGF)"/>
            <person name="Walter F."/>
            <person name="Albersmeier A."/>
            <person name="Kalinowski J."/>
            <person name="Ruckert C."/>
        </authorList>
    </citation>
    <scope>NUCLEOTIDE SEQUENCE</scope>
    <source>
        <strain evidence="3">VKM Ac-1321</strain>
    </source>
</reference>
<dbReference type="Gene3D" id="3.40.50.300">
    <property type="entry name" value="P-loop containing nucleotide triphosphate hydrolases"/>
    <property type="match status" value="1"/>
</dbReference>
<reference evidence="3" key="2">
    <citation type="submission" date="2023-01" db="EMBL/GenBank/DDBJ databases">
        <authorList>
            <person name="Sun Q."/>
            <person name="Evtushenko L."/>
        </authorList>
    </citation>
    <scope>NUCLEOTIDE SEQUENCE</scope>
    <source>
        <strain evidence="3">VKM Ac-1321</strain>
    </source>
</reference>